<name>A0A0C4ECZ5_MAGP6</name>
<evidence type="ECO:0000313" key="2">
    <source>
        <dbReference type="EnsemblFungi" id="MAPG_10584T0"/>
    </source>
</evidence>
<dbReference type="EMBL" id="ADBL01002365">
    <property type="status" value="NOT_ANNOTATED_CDS"/>
    <property type="molecule type" value="Genomic_DNA"/>
</dbReference>
<keyword evidence="3" id="KW-1185">Reference proteome</keyword>
<evidence type="ECO:0000313" key="3">
    <source>
        <dbReference type="Proteomes" id="UP000011715"/>
    </source>
</evidence>
<proteinExistence type="predicted"/>
<sequence length="157" mass="16742">MPAYGNPPSCGVDFLGFLPSKRHQKHCLLSHSGISAHGNASLLLVAFCRHSSIRTQSDPQEQLAEPGYQRMGNISQLFVDLFLAFCGQSGVGSGQRAIPSRGKVGTRETGHWLPGVTGHLARPGCRRMGNTSLFVGSVKAESAPEEQASATRRDLAA</sequence>
<reference evidence="2" key="5">
    <citation type="submission" date="2015-06" db="UniProtKB">
        <authorList>
            <consortium name="EnsemblFungi"/>
        </authorList>
    </citation>
    <scope>IDENTIFICATION</scope>
    <source>
        <strain evidence="2">ATCC 64411</strain>
    </source>
</reference>
<organism evidence="2 3">
    <name type="scientific">Magnaporthiopsis poae (strain ATCC 64411 / 73-15)</name>
    <name type="common">Kentucky bluegrass fungus</name>
    <name type="synonym">Magnaporthe poae</name>
    <dbReference type="NCBI Taxonomy" id="644358"/>
    <lineage>
        <taxon>Eukaryota</taxon>
        <taxon>Fungi</taxon>
        <taxon>Dikarya</taxon>
        <taxon>Ascomycota</taxon>
        <taxon>Pezizomycotina</taxon>
        <taxon>Sordariomycetes</taxon>
        <taxon>Sordariomycetidae</taxon>
        <taxon>Magnaporthales</taxon>
        <taxon>Magnaporthaceae</taxon>
        <taxon>Magnaporthiopsis</taxon>
    </lineage>
</organism>
<dbReference type="EnsemblFungi" id="MAPG_10584T0">
    <property type="protein sequence ID" value="MAPG_10584T0"/>
    <property type="gene ID" value="MAPG_10584"/>
</dbReference>
<dbReference type="VEuPathDB" id="FungiDB:MAPG_10584"/>
<reference evidence="1" key="3">
    <citation type="submission" date="2011-03" db="EMBL/GenBank/DDBJ databases">
        <title>Annotation of Magnaporthe poae ATCC 64411.</title>
        <authorList>
            <person name="Ma L.-J."/>
            <person name="Dead R."/>
            <person name="Young S.K."/>
            <person name="Zeng Q."/>
            <person name="Gargeya S."/>
            <person name="Fitzgerald M."/>
            <person name="Haas B."/>
            <person name="Abouelleil A."/>
            <person name="Alvarado L."/>
            <person name="Arachchi H.M."/>
            <person name="Berlin A."/>
            <person name="Brown A."/>
            <person name="Chapman S.B."/>
            <person name="Chen Z."/>
            <person name="Dunbar C."/>
            <person name="Freedman E."/>
            <person name="Gearin G."/>
            <person name="Gellesch M."/>
            <person name="Goldberg J."/>
            <person name="Griggs A."/>
            <person name="Gujja S."/>
            <person name="Heiman D."/>
            <person name="Howarth C."/>
            <person name="Larson L."/>
            <person name="Lui A."/>
            <person name="MacDonald P.J.P."/>
            <person name="Mehta T."/>
            <person name="Montmayeur A."/>
            <person name="Murphy C."/>
            <person name="Neiman D."/>
            <person name="Pearson M."/>
            <person name="Priest M."/>
            <person name="Roberts A."/>
            <person name="Saif S."/>
            <person name="Shea T."/>
            <person name="Shenoy N."/>
            <person name="Sisk P."/>
            <person name="Stolte C."/>
            <person name="Sykes S."/>
            <person name="Yandava C."/>
            <person name="Wortman J."/>
            <person name="Nusbaum C."/>
            <person name="Birren B."/>
        </authorList>
    </citation>
    <scope>NUCLEOTIDE SEQUENCE</scope>
    <source>
        <strain evidence="1">ATCC 64411</strain>
    </source>
</reference>
<reference evidence="3" key="1">
    <citation type="submission" date="2010-05" db="EMBL/GenBank/DDBJ databases">
        <title>The genome sequence of Magnaporthe poae strain ATCC 64411.</title>
        <authorList>
            <person name="Ma L.-J."/>
            <person name="Dead R."/>
            <person name="Young S."/>
            <person name="Zeng Q."/>
            <person name="Koehrsen M."/>
            <person name="Alvarado L."/>
            <person name="Berlin A."/>
            <person name="Chapman S.B."/>
            <person name="Chen Z."/>
            <person name="Freedman E."/>
            <person name="Gellesch M."/>
            <person name="Goldberg J."/>
            <person name="Griggs A."/>
            <person name="Gujja S."/>
            <person name="Heilman E.R."/>
            <person name="Heiman D."/>
            <person name="Hepburn T."/>
            <person name="Howarth C."/>
            <person name="Jen D."/>
            <person name="Larson L."/>
            <person name="Mehta T."/>
            <person name="Neiman D."/>
            <person name="Pearson M."/>
            <person name="Roberts A."/>
            <person name="Saif S."/>
            <person name="Shea T."/>
            <person name="Shenoy N."/>
            <person name="Sisk P."/>
            <person name="Stolte C."/>
            <person name="Sykes S."/>
            <person name="Walk T."/>
            <person name="White J."/>
            <person name="Yandava C."/>
            <person name="Haas B."/>
            <person name="Nusbaum C."/>
            <person name="Birren B."/>
        </authorList>
    </citation>
    <scope>NUCLEOTIDE SEQUENCE [LARGE SCALE GENOMIC DNA]</scope>
    <source>
        <strain evidence="3">ATCC 64411 / 73-15</strain>
    </source>
</reference>
<dbReference type="EMBL" id="GL876975">
    <property type="protein sequence ID" value="KLU90732.1"/>
    <property type="molecule type" value="Genomic_DNA"/>
</dbReference>
<dbReference type="AlphaFoldDB" id="A0A0C4ECZ5"/>
<gene>
    <name evidence="1" type="ORF">MAPG_10584</name>
</gene>
<protein>
    <submittedName>
        <fullName evidence="1 2">Uncharacterized protein</fullName>
    </submittedName>
</protein>
<reference evidence="1" key="2">
    <citation type="submission" date="2010-05" db="EMBL/GenBank/DDBJ databases">
        <title>The Genome Sequence of Magnaporthe poae strain ATCC 64411.</title>
        <authorList>
            <consortium name="The Broad Institute Genome Sequencing Platform"/>
            <consortium name="Broad Institute Genome Sequencing Center for Infectious Disease"/>
            <person name="Ma L.-J."/>
            <person name="Dead R."/>
            <person name="Young S."/>
            <person name="Zeng Q."/>
            <person name="Koehrsen M."/>
            <person name="Alvarado L."/>
            <person name="Berlin A."/>
            <person name="Chapman S.B."/>
            <person name="Chen Z."/>
            <person name="Freedman E."/>
            <person name="Gellesch M."/>
            <person name="Goldberg J."/>
            <person name="Griggs A."/>
            <person name="Gujja S."/>
            <person name="Heilman E.R."/>
            <person name="Heiman D."/>
            <person name="Hepburn T."/>
            <person name="Howarth C."/>
            <person name="Jen D."/>
            <person name="Larson L."/>
            <person name="Mehta T."/>
            <person name="Neiman D."/>
            <person name="Pearson M."/>
            <person name="Roberts A."/>
            <person name="Saif S."/>
            <person name="Shea T."/>
            <person name="Shenoy N."/>
            <person name="Sisk P."/>
            <person name="Stolte C."/>
            <person name="Sykes S."/>
            <person name="Walk T."/>
            <person name="White J."/>
            <person name="Yandava C."/>
            <person name="Haas B."/>
            <person name="Nusbaum C."/>
            <person name="Birren B."/>
        </authorList>
    </citation>
    <scope>NUCLEOTIDE SEQUENCE</scope>
    <source>
        <strain evidence="1">ATCC 64411</strain>
    </source>
</reference>
<dbReference type="Proteomes" id="UP000011715">
    <property type="component" value="Unassembled WGS sequence"/>
</dbReference>
<reference evidence="2" key="4">
    <citation type="journal article" date="2015" name="G3 (Bethesda)">
        <title>Genome sequences of three phytopathogenic species of the Magnaporthaceae family of fungi.</title>
        <authorList>
            <person name="Okagaki L.H."/>
            <person name="Nunes C.C."/>
            <person name="Sailsbery J."/>
            <person name="Clay B."/>
            <person name="Brown D."/>
            <person name="John T."/>
            <person name="Oh Y."/>
            <person name="Young N."/>
            <person name="Fitzgerald M."/>
            <person name="Haas B.J."/>
            <person name="Zeng Q."/>
            <person name="Young S."/>
            <person name="Adiconis X."/>
            <person name="Fan L."/>
            <person name="Levin J.Z."/>
            <person name="Mitchell T.K."/>
            <person name="Okubara P.A."/>
            <person name="Farman M.L."/>
            <person name="Kohn L.M."/>
            <person name="Birren B."/>
            <person name="Ma L.-J."/>
            <person name="Dean R.A."/>
        </authorList>
    </citation>
    <scope>NUCLEOTIDE SEQUENCE</scope>
    <source>
        <strain evidence="2">ATCC 64411 / 73-15</strain>
    </source>
</reference>
<accession>A0A0C4ECZ5</accession>
<evidence type="ECO:0000313" key="1">
    <source>
        <dbReference type="EMBL" id="KLU90732.1"/>
    </source>
</evidence>